<dbReference type="InterPro" id="IPR025558">
    <property type="entry name" value="DUF4283"/>
</dbReference>
<evidence type="ECO:0000259" key="3">
    <source>
        <dbReference type="Pfam" id="PF14392"/>
    </source>
</evidence>
<dbReference type="AlphaFoldDB" id="A0AAW2TDM1"/>
<dbReference type="EMBL" id="JACGWJ010000008">
    <property type="protein sequence ID" value="KAL0402831.1"/>
    <property type="molecule type" value="Genomic_DNA"/>
</dbReference>
<reference evidence="4" key="2">
    <citation type="journal article" date="2024" name="Plant">
        <title>Genomic evolution and insights into agronomic trait innovations of Sesamum species.</title>
        <authorList>
            <person name="Miao H."/>
            <person name="Wang L."/>
            <person name="Qu L."/>
            <person name="Liu H."/>
            <person name="Sun Y."/>
            <person name="Le M."/>
            <person name="Wang Q."/>
            <person name="Wei S."/>
            <person name="Zheng Y."/>
            <person name="Lin W."/>
            <person name="Duan Y."/>
            <person name="Cao H."/>
            <person name="Xiong S."/>
            <person name="Wang X."/>
            <person name="Wei L."/>
            <person name="Li C."/>
            <person name="Ma Q."/>
            <person name="Ju M."/>
            <person name="Zhao R."/>
            <person name="Li G."/>
            <person name="Mu C."/>
            <person name="Tian Q."/>
            <person name="Mei H."/>
            <person name="Zhang T."/>
            <person name="Gao T."/>
            <person name="Zhang H."/>
        </authorList>
    </citation>
    <scope>NUCLEOTIDE SEQUENCE</scope>
    <source>
        <strain evidence="4">G02</strain>
    </source>
</reference>
<feature type="compositionally biased region" description="Polar residues" evidence="1">
    <location>
        <begin position="339"/>
        <end position="358"/>
    </location>
</feature>
<dbReference type="PANTHER" id="PTHR31286">
    <property type="entry name" value="GLYCINE-RICH CELL WALL STRUCTURAL PROTEIN 1.8-LIKE"/>
    <property type="match status" value="1"/>
</dbReference>
<dbReference type="Pfam" id="PF14111">
    <property type="entry name" value="DUF4283"/>
    <property type="match status" value="1"/>
</dbReference>
<accession>A0AAW2TDM1</accession>
<reference evidence="4" key="1">
    <citation type="submission" date="2020-06" db="EMBL/GenBank/DDBJ databases">
        <authorList>
            <person name="Li T."/>
            <person name="Hu X."/>
            <person name="Zhang T."/>
            <person name="Song X."/>
            <person name="Zhang H."/>
            <person name="Dai N."/>
            <person name="Sheng W."/>
            <person name="Hou X."/>
            <person name="Wei L."/>
        </authorList>
    </citation>
    <scope>NUCLEOTIDE SEQUENCE</scope>
    <source>
        <strain evidence="4">G02</strain>
        <tissue evidence="4">Leaf</tissue>
    </source>
</reference>
<feature type="compositionally biased region" description="Polar residues" evidence="1">
    <location>
        <begin position="390"/>
        <end position="404"/>
    </location>
</feature>
<dbReference type="PANTHER" id="PTHR31286:SF167">
    <property type="entry name" value="OS09G0268800 PROTEIN"/>
    <property type="match status" value="1"/>
</dbReference>
<organism evidence="4">
    <name type="scientific">Sesamum radiatum</name>
    <name type="common">Black benniseed</name>
    <dbReference type="NCBI Taxonomy" id="300843"/>
    <lineage>
        <taxon>Eukaryota</taxon>
        <taxon>Viridiplantae</taxon>
        <taxon>Streptophyta</taxon>
        <taxon>Embryophyta</taxon>
        <taxon>Tracheophyta</taxon>
        <taxon>Spermatophyta</taxon>
        <taxon>Magnoliopsida</taxon>
        <taxon>eudicotyledons</taxon>
        <taxon>Gunneridae</taxon>
        <taxon>Pentapetalae</taxon>
        <taxon>asterids</taxon>
        <taxon>lamiids</taxon>
        <taxon>Lamiales</taxon>
        <taxon>Pedaliaceae</taxon>
        <taxon>Sesamum</taxon>
    </lineage>
</organism>
<feature type="domain" description="DUF4283" evidence="2">
    <location>
        <begin position="38"/>
        <end position="115"/>
    </location>
</feature>
<dbReference type="InterPro" id="IPR025836">
    <property type="entry name" value="Zn_knuckle_CX2CX4HX4C"/>
</dbReference>
<dbReference type="InterPro" id="IPR040256">
    <property type="entry name" value="At4g02000-like"/>
</dbReference>
<proteinExistence type="predicted"/>
<gene>
    <name evidence="4" type="ORF">Sradi_1923900</name>
</gene>
<feature type="domain" description="Zinc knuckle CX2CX4HX4C" evidence="3">
    <location>
        <begin position="188"/>
        <end position="219"/>
    </location>
</feature>
<protein>
    <recommendedName>
        <fullName evidence="5">DUF4283 domain-containing protein</fullName>
    </recommendedName>
</protein>
<sequence>MEEFDPLKGLIDKTLLLEFSDDENSPTADSNNSTHFPIIAKILSEKPLNNNAIKTTLIKAWGLSPKTQTNVIEQNTVVFLLDNEQDRRRIWHQSPWSFRGNLIVSKPWFPEEALEEVDLNSYQIWVQATGLPVMFVNKKSAEKIGNAIGKFVGTDLTTESHKWRKALRIRIETVISEPLKDHISFSCKGKKIVLELRYERLGDFCHVCGLVGHKINLCPTNLTQPNQTPNPLKFGPWLKAENGLIQNPHITTYKNMILAESITKTRVDDETRQPSPTERGISDQTPLEEIPKISQNSQPSVEPLKGENPSMEIERFESDPTDRAQQPNLCLEHEPTKSPPISRQTPKPSFPLNQTSIGPNHLKPTAEQIPSTIDTGSNNIRTFWPHQEINPPTTNPTLVTRSPSPSHPLVRPTPKEKSVKLNPQPSYTNQMNPNLKLDNFPSHSLIPSVLRKRVPLAPLELNSCPKRLKFSNPSPVKMSYPSPTYSIPFEAMFSHKSPNSHDKNQEHIFEMVEEKTTIQKERKILRMKERARNKFKKMAVVPIVGESLQSQTNVFQHMDVQNQISHDFFEGPKGPQE</sequence>
<feature type="compositionally biased region" description="Polar residues" evidence="1">
    <location>
        <begin position="421"/>
        <end position="433"/>
    </location>
</feature>
<comment type="caution">
    <text evidence="4">The sequence shown here is derived from an EMBL/GenBank/DDBJ whole genome shotgun (WGS) entry which is preliminary data.</text>
</comment>
<name>A0AAW2TDM1_SESRA</name>
<dbReference type="Pfam" id="PF14392">
    <property type="entry name" value="zf-CCHC_4"/>
    <property type="match status" value="1"/>
</dbReference>
<feature type="region of interest" description="Disordered" evidence="1">
    <location>
        <begin position="265"/>
        <end position="308"/>
    </location>
</feature>
<evidence type="ECO:0000256" key="1">
    <source>
        <dbReference type="SAM" id="MobiDB-lite"/>
    </source>
</evidence>
<evidence type="ECO:0000259" key="2">
    <source>
        <dbReference type="Pfam" id="PF14111"/>
    </source>
</evidence>
<feature type="region of interest" description="Disordered" evidence="1">
    <location>
        <begin position="331"/>
        <end position="434"/>
    </location>
</feature>
<evidence type="ECO:0008006" key="5">
    <source>
        <dbReference type="Google" id="ProtNLM"/>
    </source>
</evidence>
<evidence type="ECO:0000313" key="4">
    <source>
        <dbReference type="EMBL" id="KAL0402831.1"/>
    </source>
</evidence>
<feature type="compositionally biased region" description="Polar residues" evidence="1">
    <location>
        <begin position="368"/>
        <end position="381"/>
    </location>
</feature>